<gene>
    <name evidence="1" type="ORF">OUZ56_033475</name>
</gene>
<dbReference type="EMBL" id="JAOYFB010000052">
    <property type="protein sequence ID" value="KAK4045671.1"/>
    <property type="molecule type" value="Genomic_DNA"/>
</dbReference>
<protein>
    <submittedName>
        <fullName evidence="1">Uncharacterized protein</fullName>
    </submittedName>
</protein>
<proteinExistence type="predicted"/>
<reference evidence="1 2" key="1">
    <citation type="journal article" date="2023" name="Nucleic Acids Res.">
        <title>The hologenome of Daphnia magna reveals possible DNA methylation and microbiome-mediated evolution of the host genome.</title>
        <authorList>
            <person name="Chaturvedi A."/>
            <person name="Li X."/>
            <person name="Dhandapani V."/>
            <person name="Marshall H."/>
            <person name="Kissane S."/>
            <person name="Cuenca-Cambronero M."/>
            <person name="Asole G."/>
            <person name="Calvet F."/>
            <person name="Ruiz-Romero M."/>
            <person name="Marangio P."/>
            <person name="Guigo R."/>
            <person name="Rago D."/>
            <person name="Mirbahai L."/>
            <person name="Eastwood N."/>
            <person name="Colbourne J.K."/>
            <person name="Zhou J."/>
            <person name="Mallon E."/>
            <person name="Orsini L."/>
        </authorList>
    </citation>
    <scope>NUCLEOTIDE SEQUENCE [LARGE SCALE GENOMIC DNA]</scope>
    <source>
        <strain evidence="1">LRV0_1</strain>
    </source>
</reference>
<evidence type="ECO:0000313" key="2">
    <source>
        <dbReference type="Proteomes" id="UP001234178"/>
    </source>
</evidence>
<accession>A0ABR0BAR2</accession>
<organism evidence="1 2">
    <name type="scientific">Daphnia magna</name>
    <dbReference type="NCBI Taxonomy" id="35525"/>
    <lineage>
        <taxon>Eukaryota</taxon>
        <taxon>Metazoa</taxon>
        <taxon>Ecdysozoa</taxon>
        <taxon>Arthropoda</taxon>
        <taxon>Crustacea</taxon>
        <taxon>Branchiopoda</taxon>
        <taxon>Diplostraca</taxon>
        <taxon>Cladocera</taxon>
        <taxon>Anomopoda</taxon>
        <taxon>Daphniidae</taxon>
        <taxon>Daphnia</taxon>
    </lineage>
</organism>
<comment type="caution">
    <text evidence="1">The sequence shown here is derived from an EMBL/GenBank/DDBJ whole genome shotgun (WGS) entry which is preliminary data.</text>
</comment>
<keyword evidence="2" id="KW-1185">Reference proteome</keyword>
<evidence type="ECO:0000313" key="1">
    <source>
        <dbReference type="EMBL" id="KAK4045671.1"/>
    </source>
</evidence>
<name>A0ABR0BAR2_9CRUS</name>
<dbReference type="Proteomes" id="UP001234178">
    <property type="component" value="Unassembled WGS sequence"/>
</dbReference>
<sequence length="60" mass="7240">MVYSHRIQSKNSWYNSIHIEYNCLKLMGITVYSSVFTDRIQKYKLMVSQCIDIEYKRINS</sequence>